<dbReference type="AlphaFoldDB" id="A0A927C8R2"/>
<evidence type="ECO:0000313" key="1">
    <source>
        <dbReference type="EMBL" id="MBD2862122.1"/>
    </source>
</evidence>
<protein>
    <submittedName>
        <fullName evidence="1">Uncharacterized protein</fullName>
    </submittedName>
</protein>
<dbReference type="RefSeq" id="WP_190926714.1">
    <property type="nucleotide sequence ID" value="NZ_JACXJA010000008.1"/>
</dbReference>
<proteinExistence type="predicted"/>
<accession>A0A927C8R2</accession>
<dbReference type="Proteomes" id="UP000639396">
    <property type="component" value="Unassembled WGS sequence"/>
</dbReference>
<keyword evidence="2" id="KW-1185">Reference proteome</keyword>
<reference evidence="1" key="1">
    <citation type="submission" date="2020-09" db="EMBL/GenBank/DDBJ databases">
        <title>A novel bacterium of genus Paenibacillus, isolated from South China Sea.</title>
        <authorList>
            <person name="Huang H."/>
            <person name="Mo K."/>
            <person name="Hu Y."/>
        </authorList>
    </citation>
    <scope>NUCLEOTIDE SEQUENCE</scope>
    <source>
        <strain evidence="1">IB182363</strain>
    </source>
</reference>
<dbReference type="EMBL" id="JACXJA010000008">
    <property type="protein sequence ID" value="MBD2862122.1"/>
    <property type="molecule type" value="Genomic_DNA"/>
</dbReference>
<organism evidence="1 2">
    <name type="scientific">Paenibacillus oceani</name>
    <dbReference type="NCBI Taxonomy" id="2772510"/>
    <lineage>
        <taxon>Bacteria</taxon>
        <taxon>Bacillati</taxon>
        <taxon>Bacillota</taxon>
        <taxon>Bacilli</taxon>
        <taxon>Bacillales</taxon>
        <taxon>Paenibacillaceae</taxon>
        <taxon>Paenibacillus</taxon>
    </lineage>
</organism>
<gene>
    <name evidence="1" type="ORF">IDH45_09025</name>
</gene>
<comment type="caution">
    <text evidence="1">The sequence shown here is derived from an EMBL/GenBank/DDBJ whole genome shotgun (WGS) entry which is preliminary data.</text>
</comment>
<name>A0A927C8R2_9BACL</name>
<evidence type="ECO:0000313" key="2">
    <source>
        <dbReference type="Proteomes" id="UP000639396"/>
    </source>
</evidence>
<sequence length="179" mass="20950">MPMPTSAEMSILFEENDLQLRQFIAEHKMTLKRRGISEEDWTERSGEPIRDQIVQAFAIIYGVAVDWREFDEDIVLLFGKMIPEQVEVENTDEGLNVVYDGRSYSIPLSFSPKDRYITIRGFQSIVRDRYEVRLLEASYLSDTHEFVILPVTTWEELERSYPGKIGEVFRTIDDDLDFP</sequence>